<dbReference type="Pfam" id="PF01841">
    <property type="entry name" value="Transglut_core"/>
    <property type="match status" value="1"/>
</dbReference>
<keyword evidence="5" id="KW-1185">Reference proteome</keyword>
<dbReference type="SUPFAM" id="SSF54001">
    <property type="entry name" value="Cysteine proteinases"/>
    <property type="match status" value="1"/>
</dbReference>
<keyword evidence="4" id="KW-0645">Protease</keyword>
<dbReference type="EMBL" id="NMQW01000017">
    <property type="protein sequence ID" value="OXM86168.1"/>
    <property type="molecule type" value="Genomic_DNA"/>
</dbReference>
<sequence>MNESISWWRRLFLLNWTHRLTVLLVGVLLLQFVYWIAKEDGVWLPETVVIVELTLLVTFLLEHIPRLHWLLRGALQVVLIVVINAMVLEQFHVRGPMQLSSFFSSRLFLNLYELTPYLWFGLGAWVLYLTLLWWVEVKWRVYALMIVSVLAMCIRDSFSSIYLWPQVAMTVGCGLFLLILCHLQRLRKKDPDTWSYLADYPTSIAVPVIALISLTVMIGTIMPEVGPLLTDPYTAWRAYRGEPVNFTTGKGIEVAPAVSSADTSSGYSRNDTALGSGFQFDYTPVMTVDTTHRSYWRGETRSLYNGKGWDLGESDKRAGASAVRADTVLTTDPRSAGSKMRTVEVKQTVTMLNEEPYPVLFGALNVQKVVDLNGIKTGFEGLQWVPMQSELRYNEQRQAYPKTYIVISQMPVIDEDVLRKTSEPANRAELAEYLQLPDNVPARVRQLAAELTKDATNPYDKAKKIEDYLRITFPYSNKPDLTKGRSRDFVDRFLFEIKEGYCDYYSSAMAVMSRSVGLPTRWVKGYASGLSAMSQEEALGFLGDQGGLVDPDAAGVYTVRNADAHSWVEVYFSGYGWVPFEPTAGFALPRATIQEELPAETSTQTAAPVEPEEPADMSRHVQWMSMTGLGLLAAAIVAFLGWKFQILEVIRERLERRRASLLKQKVIVECERLLRICRRNGYVRQEHETLREAVRRWTQQSKWMKADLEQILSIFEKAKYSKADITEQDWQQAAQIVEKLRSQF</sequence>
<feature type="transmembrane region" description="Helical" evidence="2">
    <location>
        <begin position="43"/>
        <end position="61"/>
    </location>
</feature>
<dbReference type="InterPro" id="IPR002931">
    <property type="entry name" value="Transglutaminase-like"/>
</dbReference>
<dbReference type="RefSeq" id="WP_094015317.1">
    <property type="nucleotide sequence ID" value="NZ_NMQW01000017.1"/>
</dbReference>
<feature type="transmembrane region" description="Helical" evidence="2">
    <location>
        <begin position="20"/>
        <end position="37"/>
    </location>
</feature>
<proteinExistence type="predicted"/>
<dbReference type="Proteomes" id="UP000215509">
    <property type="component" value="Unassembled WGS sequence"/>
</dbReference>
<dbReference type="AlphaFoldDB" id="A0A229URW8"/>
<dbReference type="InterPro" id="IPR025403">
    <property type="entry name" value="TgpA-like_C"/>
</dbReference>
<feature type="transmembrane region" description="Helical" evidence="2">
    <location>
        <begin position="164"/>
        <end position="183"/>
    </location>
</feature>
<keyword evidence="4" id="KW-0378">Hydrolase</keyword>
<dbReference type="OrthoDB" id="9804872at2"/>
<gene>
    <name evidence="4" type="ORF">CF651_13215</name>
</gene>
<dbReference type="GO" id="GO:0006508">
    <property type="term" value="P:proteolysis"/>
    <property type="evidence" value="ECO:0007669"/>
    <property type="project" value="UniProtKB-KW"/>
</dbReference>
<keyword evidence="2" id="KW-1133">Transmembrane helix</keyword>
<dbReference type="Pfam" id="PF13559">
    <property type="entry name" value="DUF4129"/>
    <property type="match status" value="1"/>
</dbReference>
<keyword evidence="1" id="KW-0175">Coiled coil</keyword>
<protein>
    <submittedName>
        <fullName evidence="4">Cysteine protease</fullName>
    </submittedName>
</protein>
<dbReference type="Gene3D" id="3.10.620.30">
    <property type="match status" value="1"/>
</dbReference>
<comment type="caution">
    <text evidence="4">The sequence shown here is derived from an EMBL/GenBank/DDBJ whole genome shotgun (WGS) entry which is preliminary data.</text>
</comment>
<keyword evidence="2" id="KW-0812">Transmembrane</keyword>
<accession>A0A229URW8</accession>
<dbReference type="GO" id="GO:0008233">
    <property type="term" value="F:peptidase activity"/>
    <property type="evidence" value="ECO:0007669"/>
    <property type="project" value="UniProtKB-KW"/>
</dbReference>
<evidence type="ECO:0000259" key="3">
    <source>
        <dbReference type="SMART" id="SM00460"/>
    </source>
</evidence>
<feature type="transmembrane region" description="Helical" evidence="2">
    <location>
        <begin position="141"/>
        <end position="158"/>
    </location>
</feature>
<evidence type="ECO:0000313" key="4">
    <source>
        <dbReference type="EMBL" id="OXM86168.1"/>
    </source>
</evidence>
<dbReference type="PANTHER" id="PTHR42736">
    <property type="entry name" value="PROTEIN-GLUTAMINE GAMMA-GLUTAMYLTRANSFERASE"/>
    <property type="match status" value="1"/>
</dbReference>
<dbReference type="SMART" id="SM00460">
    <property type="entry name" value="TGc"/>
    <property type="match status" value="1"/>
</dbReference>
<dbReference type="InterPro" id="IPR038765">
    <property type="entry name" value="Papain-like_cys_pep_sf"/>
</dbReference>
<feature type="transmembrane region" description="Helical" evidence="2">
    <location>
        <begin position="73"/>
        <end position="93"/>
    </location>
</feature>
<name>A0A229URW8_9BACL</name>
<feature type="transmembrane region" description="Helical" evidence="2">
    <location>
        <begin position="204"/>
        <end position="222"/>
    </location>
</feature>
<keyword evidence="2" id="KW-0472">Membrane</keyword>
<feature type="transmembrane region" description="Helical" evidence="2">
    <location>
        <begin position="117"/>
        <end position="134"/>
    </location>
</feature>
<organism evidence="4 5">
    <name type="scientific">Paenibacillus rigui</name>
    <dbReference type="NCBI Taxonomy" id="554312"/>
    <lineage>
        <taxon>Bacteria</taxon>
        <taxon>Bacillati</taxon>
        <taxon>Bacillota</taxon>
        <taxon>Bacilli</taxon>
        <taxon>Bacillales</taxon>
        <taxon>Paenibacillaceae</taxon>
        <taxon>Paenibacillus</taxon>
    </lineage>
</organism>
<evidence type="ECO:0000256" key="1">
    <source>
        <dbReference type="SAM" id="Coils"/>
    </source>
</evidence>
<evidence type="ECO:0000313" key="5">
    <source>
        <dbReference type="Proteomes" id="UP000215509"/>
    </source>
</evidence>
<reference evidence="4 5" key="1">
    <citation type="submission" date="2017-07" db="EMBL/GenBank/DDBJ databases">
        <title>Genome sequencing and assembly of Paenibacillus rigui.</title>
        <authorList>
            <person name="Mayilraj S."/>
        </authorList>
    </citation>
    <scope>NUCLEOTIDE SEQUENCE [LARGE SCALE GENOMIC DNA]</scope>
    <source>
        <strain evidence="4 5">JCM 16352</strain>
    </source>
</reference>
<dbReference type="InterPro" id="IPR052901">
    <property type="entry name" value="Bact_TGase-like"/>
</dbReference>
<dbReference type="PANTHER" id="PTHR42736:SF1">
    <property type="entry name" value="PROTEIN-GLUTAMINE GAMMA-GLUTAMYLTRANSFERASE"/>
    <property type="match status" value="1"/>
</dbReference>
<evidence type="ECO:0000256" key="2">
    <source>
        <dbReference type="SAM" id="Phobius"/>
    </source>
</evidence>
<feature type="coiled-coil region" evidence="1">
    <location>
        <begin position="644"/>
        <end position="671"/>
    </location>
</feature>
<feature type="domain" description="Transglutaminase-like" evidence="3">
    <location>
        <begin position="494"/>
        <end position="584"/>
    </location>
</feature>